<dbReference type="EnsemblPlants" id="ONIVA03G17840.1">
    <property type="protein sequence ID" value="ONIVA03G17840.1"/>
    <property type="gene ID" value="ONIVA03G17840"/>
</dbReference>
<protein>
    <submittedName>
        <fullName evidence="1">Uncharacterized protein</fullName>
    </submittedName>
</protein>
<proteinExistence type="predicted"/>
<keyword evidence="2" id="KW-1185">Reference proteome</keyword>
<dbReference type="HOGENOM" id="CLU_2744006_0_0_1"/>
<dbReference type="Proteomes" id="UP000006591">
    <property type="component" value="Chromosome 3"/>
</dbReference>
<reference evidence="1" key="1">
    <citation type="submission" date="2015-04" db="UniProtKB">
        <authorList>
            <consortium name="EnsemblPlants"/>
        </authorList>
    </citation>
    <scope>IDENTIFICATION</scope>
    <source>
        <strain evidence="1">SL10</strain>
    </source>
</reference>
<evidence type="ECO:0000313" key="1">
    <source>
        <dbReference type="EnsemblPlants" id="ONIVA03G17840.1"/>
    </source>
</evidence>
<accession>A0A0E0GM68</accession>
<name>A0A0E0GM68_ORYNI</name>
<dbReference type="AlphaFoldDB" id="A0A0E0GM68"/>
<organism evidence="1">
    <name type="scientific">Oryza nivara</name>
    <name type="common">Indian wild rice</name>
    <name type="synonym">Oryza sativa f. spontanea</name>
    <dbReference type="NCBI Taxonomy" id="4536"/>
    <lineage>
        <taxon>Eukaryota</taxon>
        <taxon>Viridiplantae</taxon>
        <taxon>Streptophyta</taxon>
        <taxon>Embryophyta</taxon>
        <taxon>Tracheophyta</taxon>
        <taxon>Spermatophyta</taxon>
        <taxon>Magnoliopsida</taxon>
        <taxon>Liliopsida</taxon>
        <taxon>Poales</taxon>
        <taxon>Poaceae</taxon>
        <taxon>BOP clade</taxon>
        <taxon>Oryzoideae</taxon>
        <taxon>Oryzeae</taxon>
        <taxon>Oryzinae</taxon>
        <taxon>Oryza</taxon>
    </lineage>
</organism>
<sequence length="74" mass="8277">MAKVYATYEEAARSSSYTYYKIRVAISTESVPQLVKKTLGFGTLCWDGSFVKDSAPSQDVTLLLPRHSSVWRAN</sequence>
<reference evidence="1" key="2">
    <citation type="submission" date="2018-04" db="EMBL/GenBank/DDBJ databases">
        <title>OnivRS2 (Oryza nivara Reference Sequence Version 2).</title>
        <authorList>
            <person name="Zhang J."/>
            <person name="Kudrna D."/>
            <person name="Lee S."/>
            <person name="Talag J."/>
            <person name="Rajasekar S."/>
            <person name="Welchert J."/>
            <person name="Hsing Y.-I."/>
            <person name="Wing R.A."/>
        </authorList>
    </citation>
    <scope>NUCLEOTIDE SEQUENCE [LARGE SCALE GENOMIC DNA]</scope>
    <source>
        <strain evidence="1">SL10</strain>
    </source>
</reference>
<evidence type="ECO:0000313" key="2">
    <source>
        <dbReference type="Proteomes" id="UP000006591"/>
    </source>
</evidence>
<dbReference type="Gramene" id="ONIVA03G17840.1">
    <property type="protein sequence ID" value="ONIVA03G17840.1"/>
    <property type="gene ID" value="ONIVA03G17840"/>
</dbReference>